<dbReference type="Proteomes" id="UP000031829">
    <property type="component" value="Chromosome"/>
</dbReference>
<accession>A0A0B6AW00</accession>
<organism evidence="1 2">
    <name type="scientific">Priestia megaterium (strain ATCC 14581 / DSM 32 / CCUG 1817 / JCM 2506 / NBRC 15308 / NCIMB 9376 / NCTC 10342 / NRRL B-14308 / VKM B-512 / Ford 19)</name>
    <name type="common">Bacillus megaterium</name>
    <dbReference type="NCBI Taxonomy" id="1348623"/>
    <lineage>
        <taxon>Bacteria</taxon>
        <taxon>Bacillati</taxon>
        <taxon>Bacillota</taxon>
        <taxon>Bacilli</taxon>
        <taxon>Bacillales</taxon>
        <taxon>Bacillaceae</taxon>
        <taxon>Priestia</taxon>
    </lineage>
</organism>
<dbReference type="RefSeq" id="WP_034656742.1">
    <property type="nucleotide sequence ID" value="NZ_BCVB01000021.1"/>
</dbReference>
<dbReference type="Gene3D" id="1.20.120.330">
    <property type="entry name" value="Nucleotidyltransferases domain 2"/>
    <property type="match status" value="1"/>
</dbReference>
<dbReference type="GeneID" id="93644896"/>
<evidence type="ECO:0000313" key="1">
    <source>
        <dbReference type="EMBL" id="AJI24858.1"/>
    </source>
</evidence>
<evidence type="ECO:0008006" key="3">
    <source>
        <dbReference type="Google" id="ProtNLM"/>
    </source>
</evidence>
<dbReference type="KEGG" id="bmeg:BG04_1421"/>
<sequence>MFDWHKYLNLAQELSEKDDEEFKRSAISRAYYSAYCNARNFLESKGLGLIPGKKNDHQAIWNAFSKLKGADLVSIATTGDRLKQKRKKADYDDRINNLDKITKRAITEAETINSIINENL</sequence>
<dbReference type="HOGENOM" id="CLU_2105311_0_0_9"/>
<proteinExistence type="predicted"/>
<protein>
    <recommendedName>
        <fullName evidence="3">HEPN domain-containing protein</fullName>
    </recommendedName>
</protein>
<dbReference type="EMBL" id="CP009920">
    <property type="protein sequence ID" value="AJI24858.1"/>
    <property type="molecule type" value="Genomic_DNA"/>
</dbReference>
<reference evidence="1 2" key="1">
    <citation type="journal article" date="2015" name="Genome Announc.">
        <title>Complete genome sequences for 35 biothreat assay-relevant bacillus species.</title>
        <authorList>
            <person name="Johnson S.L."/>
            <person name="Daligault H.E."/>
            <person name="Davenport K.W."/>
            <person name="Jaissle J."/>
            <person name="Frey K.G."/>
            <person name="Ladner J.T."/>
            <person name="Broomall S.M."/>
            <person name="Bishop-Lilly K.A."/>
            <person name="Bruce D.C."/>
            <person name="Gibbons H.S."/>
            <person name="Coyne S.R."/>
            <person name="Lo C.C."/>
            <person name="Meincke L."/>
            <person name="Munk A.C."/>
            <person name="Koroleva G.I."/>
            <person name="Rosenzweig C.N."/>
            <person name="Palacios G.F."/>
            <person name="Redden C.L."/>
            <person name="Minogue T.D."/>
            <person name="Chain P.S."/>
        </authorList>
    </citation>
    <scope>NUCLEOTIDE SEQUENCE [LARGE SCALE GENOMIC DNA]</scope>
    <source>
        <strain evidence="2">ATCC 14581 / DSM 32 / JCM 2506 / NBRC 15308 / NCIMB 9376 / NCTC 10342 / NRRL B-14308 / VKM B-512</strain>
    </source>
</reference>
<evidence type="ECO:0000313" key="2">
    <source>
        <dbReference type="Proteomes" id="UP000031829"/>
    </source>
</evidence>
<name>A0A0B6AW00_PRIM2</name>
<gene>
    <name evidence="1" type="ORF">BG04_1421</name>
</gene>
<dbReference type="AlphaFoldDB" id="A0A0B6AW00"/>